<gene>
    <name evidence="1" type="ORF">MNOR_LOCUS1782</name>
</gene>
<reference evidence="1 2" key="1">
    <citation type="submission" date="2024-05" db="EMBL/GenBank/DDBJ databases">
        <authorList>
            <person name="Wallberg A."/>
        </authorList>
    </citation>
    <scope>NUCLEOTIDE SEQUENCE [LARGE SCALE GENOMIC DNA]</scope>
</reference>
<evidence type="ECO:0000313" key="2">
    <source>
        <dbReference type="Proteomes" id="UP001497623"/>
    </source>
</evidence>
<name>A0AAV2PL17_MEGNR</name>
<dbReference type="Proteomes" id="UP001497623">
    <property type="component" value="Unassembled WGS sequence"/>
</dbReference>
<protein>
    <submittedName>
        <fullName evidence="1">Uncharacterized protein</fullName>
    </submittedName>
</protein>
<organism evidence="1 2">
    <name type="scientific">Meganyctiphanes norvegica</name>
    <name type="common">Northern krill</name>
    <name type="synonym">Thysanopoda norvegica</name>
    <dbReference type="NCBI Taxonomy" id="48144"/>
    <lineage>
        <taxon>Eukaryota</taxon>
        <taxon>Metazoa</taxon>
        <taxon>Ecdysozoa</taxon>
        <taxon>Arthropoda</taxon>
        <taxon>Crustacea</taxon>
        <taxon>Multicrustacea</taxon>
        <taxon>Malacostraca</taxon>
        <taxon>Eumalacostraca</taxon>
        <taxon>Eucarida</taxon>
        <taxon>Euphausiacea</taxon>
        <taxon>Euphausiidae</taxon>
        <taxon>Meganyctiphanes</taxon>
    </lineage>
</organism>
<comment type="caution">
    <text evidence="1">The sequence shown here is derived from an EMBL/GenBank/DDBJ whole genome shotgun (WGS) entry which is preliminary data.</text>
</comment>
<evidence type="ECO:0000313" key="1">
    <source>
        <dbReference type="EMBL" id="CAL4061032.1"/>
    </source>
</evidence>
<proteinExistence type="predicted"/>
<accession>A0AAV2PL17</accession>
<keyword evidence="2" id="KW-1185">Reference proteome</keyword>
<dbReference type="EMBL" id="CAXKWB010000499">
    <property type="protein sequence ID" value="CAL4061032.1"/>
    <property type="molecule type" value="Genomic_DNA"/>
</dbReference>
<sequence length="273" mass="32045">MMDEKVDVCPWLIAKGSFYVLNRRFHRKLKFLQQFLNVFNPDGEEVQLYWNEINRTFHEAQRIVFGYLQSDDVSEHFKPSQDLRDMKKMITEIFLCIHNSNVIFPNKISNNSNTVPDVNKVSCTNVHNPISSFNNESMEEKSSKVTFRTKFKSCWSSRTDPQYMMICKELDHLSIYHSYESVGLKLILRSDEFTPKAFIMKFSDNLHKTCFEILPRSCIHCAGLNEHLVKCSKMLNHEINSVMLINGIWTRCSNIERHLTKLAMILNELTFTI</sequence>
<feature type="non-terminal residue" evidence="1">
    <location>
        <position position="273"/>
    </location>
</feature>
<dbReference type="AlphaFoldDB" id="A0AAV2PL17"/>